<dbReference type="AlphaFoldDB" id="A0AAE8W5H0"/>
<evidence type="ECO:0000313" key="10">
    <source>
        <dbReference type="EMBL" id="TQE37934.1"/>
    </source>
</evidence>
<keyword evidence="5" id="KW-0732">Signal</keyword>
<feature type="domain" description="Alpha-L-rhamnosidase concanavalin-like" evidence="6">
    <location>
        <begin position="531"/>
        <end position="616"/>
    </location>
</feature>
<dbReference type="Pfam" id="PF25788">
    <property type="entry name" value="Ig_Rha78A_N"/>
    <property type="match status" value="1"/>
</dbReference>
<evidence type="ECO:0000256" key="5">
    <source>
        <dbReference type="SAM" id="SignalP"/>
    </source>
</evidence>
<accession>A0AAE8W5H0</accession>
<dbReference type="Proteomes" id="UP000318720">
    <property type="component" value="Unassembled WGS sequence"/>
</dbReference>
<evidence type="ECO:0000259" key="7">
    <source>
        <dbReference type="Pfam" id="PF08531"/>
    </source>
</evidence>
<dbReference type="InterPro" id="IPR008902">
    <property type="entry name" value="Rhamnosid_concanavalin"/>
</dbReference>
<dbReference type="InterPro" id="IPR006311">
    <property type="entry name" value="TAT_signal"/>
</dbReference>
<evidence type="ECO:0000256" key="2">
    <source>
        <dbReference type="ARBA" id="ARBA00012652"/>
    </source>
</evidence>
<dbReference type="RefSeq" id="WP_141581090.1">
    <property type="nucleotide sequence ID" value="NZ_SPAZ01000054.1"/>
</dbReference>
<dbReference type="GO" id="GO:0030596">
    <property type="term" value="F:alpha-L-rhamnosidase activity"/>
    <property type="evidence" value="ECO:0007669"/>
    <property type="project" value="UniProtKB-EC"/>
</dbReference>
<feature type="chain" id="PRO_5042210304" description="alpha-L-rhamnosidase" evidence="5">
    <location>
        <begin position="32"/>
        <end position="1074"/>
    </location>
</feature>
<dbReference type="Gene3D" id="1.50.10.10">
    <property type="match status" value="1"/>
</dbReference>
<organism evidence="10 11">
    <name type="scientific">Streptomyces ipomoeae</name>
    <dbReference type="NCBI Taxonomy" id="103232"/>
    <lineage>
        <taxon>Bacteria</taxon>
        <taxon>Bacillati</taxon>
        <taxon>Actinomycetota</taxon>
        <taxon>Actinomycetes</taxon>
        <taxon>Kitasatosporales</taxon>
        <taxon>Streptomycetaceae</taxon>
        <taxon>Streptomyces</taxon>
    </lineage>
</organism>
<comment type="caution">
    <text evidence="10">The sequence shown here is derived from an EMBL/GenBank/DDBJ whole genome shotgun (WGS) entry which is preliminary data.</text>
</comment>
<dbReference type="SUPFAM" id="SSF48208">
    <property type="entry name" value="Six-hairpin glycosidases"/>
    <property type="match status" value="1"/>
</dbReference>
<dbReference type="Pfam" id="PF17389">
    <property type="entry name" value="Bac_rhamnosid6H"/>
    <property type="match status" value="1"/>
</dbReference>
<feature type="region of interest" description="Disordered" evidence="4">
    <location>
        <begin position="34"/>
        <end position="55"/>
    </location>
</feature>
<reference evidence="10 11" key="1">
    <citation type="submission" date="2019-03" db="EMBL/GenBank/DDBJ databases">
        <title>Comparative genomic analyses of the sweetpotato soil rot pathogen, Streptomyces ipomoeae.</title>
        <authorList>
            <person name="Ruschel Soares N."/>
            <person name="Badger J.H."/>
            <person name="Huguet-Tapia J.C."/>
            <person name="Clark C.A."/>
            <person name="Pettis G.S."/>
        </authorList>
    </citation>
    <scope>NUCLEOTIDE SEQUENCE [LARGE SCALE GENOMIC DNA]</scope>
    <source>
        <strain evidence="10 11">88-35</strain>
    </source>
</reference>
<dbReference type="InterPro" id="IPR013737">
    <property type="entry name" value="Bac_rhamnosid_N"/>
</dbReference>
<evidence type="ECO:0000259" key="9">
    <source>
        <dbReference type="Pfam" id="PF17390"/>
    </source>
</evidence>
<dbReference type="PANTHER" id="PTHR33307:SF6">
    <property type="entry name" value="ALPHA-RHAMNOSIDASE (EUROFUNG)-RELATED"/>
    <property type="match status" value="1"/>
</dbReference>
<feature type="domain" description="Alpha-L-rhamnosidase six-hairpin glycosidase" evidence="8">
    <location>
        <begin position="635"/>
        <end position="954"/>
    </location>
</feature>
<dbReference type="InterPro" id="IPR013320">
    <property type="entry name" value="ConA-like_dom_sf"/>
</dbReference>
<protein>
    <recommendedName>
        <fullName evidence="2">alpha-L-rhamnosidase</fullName>
        <ecNumber evidence="2">3.2.1.40</ecNumber>
    </recommendedName>
</protein>
<dbReference type="GO" id="GO:0005975">
    <property type="term" value="P:carbohydrate metabolic process"/>
    <property type="evidence" value="ECO:0007669"/>
    <property type="project" value="InterPro"/>
</dbReference>
<dbReference type="Gene3D" id="2.60.420.10">
    <property type="entry name" value="Maltose phosphorylase, domain 3"/>
    <property type="match status" value="1"/>
</dbReference>
<dbReference type="InterPro" id="IPR035398">
    <property type="entry name" value="Bac_rhamnosid_C"/>
</dbReference>
<gene>
    <name evidence="10" type="ORF">Sipo8835_06385</name>
</gene>
<proteinExistence type="predicted"/>
<evidence type="ECO:0000313" key="11">
    <source>
        <dbReference type="Proteomes" id="UP000318720"/>
    </source>
</evidence>
<dbReference type="Pfam" id="PF08531">
    <property type="entry name" value="Bac_rhamnosid_N"/>
    <property type="match status" value="1"/>
</dbReference>
<dbReference type="EMBL" id="SPAZ01000054">
    <property type="protein sequence ID" value="TQE37934.1"/>
    <property type="molecule type" value="Genomic_DNA"/>
</dbReference>
<feature type="compositionally biased region" description="Low complexity" evidence="4">
    <location>
        <begin position="34"/>
        <end position="47"/>
    </location>
</feature>
<name>A0AAE8W5H0_9ACTN</name>
<dbReference type="InterPro" id="IPR013783">
    <property type="entry name" value="Ig-like_fold"/>
</dbReference>
<dbReference type="Gene3D" id="2.60.40.10">
    <property type="entry name" value="Immunoglobulins"/>
    <property type="match status" value="1"/>
</dbReference>
<dbReference type="PANTHER" id="PTHR33307">
    <property type="entry name" value="ALPHA-RHAMNOSIDASE (EUROFUNG)"/>
    <property type="match status" value="1"/>
</dbReference>
<dbReference type="EC" id="3.2.1.40" evidence="2"/>
<evidence type="ECO:0000256" key="4">
    <source>
        <dbReference type="SAM" id="MobiDB-lite"/>
    </source>
</evidence>
<evidence type="ECO:0000256" key="1">
    <source>
        <dbReference type="ARBA" id="ARBA00001445"/>
    </source>
</evidence>
<evidence type="ECO:0000256" key="3">
    <source>
        <dbReference type="ARBA" id="ARBA00022801"/>
    </source>
</evidence>
<dbReference type="SUPFAM" id="SSF49899">
    <property type="entry name" value="Concanavalin A-like lectins/glucanases"/>
    <property type="match status" value="1"/>
</dbReference>
<dbReference type="InterPro" id="IPR035396">
    <property type="entry name" value="Bac_rhamnosid6H"/>
</dbReference>
<dbReference type="PROSITE" id="PS51318">
    <property type="entry name" value="TAT"/>
    <property type="match status" value="1"/>
</dbReference>
<dbReference type="Gene3D" id="2.60.120.560">
    <property type="entry name" value="Exo-inulinase, domain 1"/>
    <property type="match status" value="1"/>
</dbReference>
<dbReference type="Gene3D" id="2.60.120.260">
    <property type="entry name" value="Galactose-binding domain-like"/>
    <property type="match status" value="2"/>
</dbReference>
<keyword evidence="3 10" id="KW-0378">Hydrolase</keyword>
<dbReference type="InterPro" id="IPR008928">
    <property type="entry name" value="6-hairpin_glycosidase_sf"/>
</dbReference>
<evidence type="ECO:0000259" key="8">
    <source>
        <dbReference type="Pfam" id="PF17389"/>
    </source>
</evidence>
<dbReference type="Pfam" id="PF05592">
    <property type="entry name" value="Bac_rhamnosid"/>
    <property type="match status" value="1"/>
</dbReference>
<feature type="domain" description="Bacterial alpha-L-rhamnosidase N-terminal" evidence="7">
    <location>
        <begin position="424"/>
        <end position="509"/>
    </location>
</feature>
<dbReference type="Pfam" id="PF17390">
    <property type="entry name" value="Bac_rhamnosid_C"/>
    <property type="match status" value="1"/>
</dbReference>
<comment type="catalytic activity">
    <reaction evidence="1">
        <text>Hydrolysis of terminal non-reducing alpha-L-rhamnose residues in alpha-L-rhamnosides.</text>
        <dbReference type="EC" id="3.2.1.40"/>
    </reaction>
</comment>
<dbReference type="InterPro" id="IPR016007">
    <property type="entry name" value="Alpha_rhamnosid"/>
</dbReference>
<evidence type="ECO:0000259" key="6">
    <source>
        <dbReference type="Pfam" id="PF05592"/>
    </source>
</evidence>
<dbReference type="InterPro" id="IPR012341">
    <property type="entry name" value="6hp_glycosidase-like_sf"/>
</dbReference>
<feature type="domain" description="Alpha-L-rhamnosidase C-terminal" evidence="9">
    <location>
        <begin position="962"/>
        <end position="1024"/>
    </location>
</feature>
<sequence length="1074" mass="114865">MARALSRRRLLQLGGTAAASVVLSGGPQAFAAPAPRAAAGPMGVPGAPGKPPAPTGMLADLLPQALGTSAGERPRFSWQVPDFGAGTVQRAYQLQVAATPGGFDDDRLVWDSGKRASADSTAVPYAGPALEPRTAYWWRVSSWGEQRSAWSEPALLATSVEDEWEAEPIWVPAGPVMTDGTFATRLKITTVAAGLWFRATNTANNYMWQLRAGSPGVLRKHVCVGGTYTVLGEVKLPFAVTTGEWVELSVTMEGATFTTKVNGTVVDTTTHSRYASGNIGLRNGLTESQVYDRVTFTAADGTVLLDDDFASDKGTFAAGTVSGGVLTFPTGASSLSSYGADDTWALLRHEYETEAGKDIAAAILYVAATSPDPARQYVAKVWSNGTTVGYASVRSGTGTAYQAFDITSTLRADGKANALAALCWTTSQQKFLAQLEITYTDGSRSTVASGDHWKARRQAGLLPSKGSAGSGYFTVPQEYWDLRREPVGWTEPGFDDGDWLAPVVRTAIDGLVPAPIEAIRPHDVTPASVTEVADGRWLVDLGREIVGGLALEITGSAGDTIEVRLGEELNSDGTVKYQLRATNTYREVWTLRDGEQRFEHWGYRGFRWAELRTSLDLSKAVVTGRAWKLDWDDSHASFRSSDPALDRVWELCRYSIEATRGDLYTDTPTRERGPYEGDALINQLSEYGVQRSYALARWSNDYLVRKGTWPTEYRLMCAISAWEDYLATGDDRQLAKDYDLLTGKNLTSYLDADGLVRKAPGNTSQDLGDLVDWPAASRDGYVFTNVNTVVNAFQYAAFAALARCATALGKDDDATALRGRADTLAEAMRTTLLDSSAGRFVDGVGTTHSAQHATAFPVALGVADGLDEAVLTRLGDTLAGGGMKVSVYGSQFLLDALFRLGRSDAALALLTSTATNSWLHMLDALKATIVTEAWDPALKSNMTLSHAWASAPANAVARHILGVRVSAPGAAEFLIRPRTGALSEAEGTVPSMRGPVSVHVRRSGDTHTTRVTVPPNTRAVLEVEMGDADPAAYRVTGTAPGGRGPVQVKPVTDLTGTVLRVGPVGSGTTEVVRK</sequence>
<feature type="signal peptide" evidence="5">
    <location>
        <begin position="1"/>
        <end position="31"/>
    </location>
</feature>